<keyword evidence="4" id="KW-1185">Reference proteome</keyword>
<dbReference type="Gene3D" id="3.40.50.300">
    <property type="entry name" value="P-loop containing nucleotide triphosphate hydrolases"/>
    <property type="match status" value="1"/>
</dbReference>
<dbReference type="InterPro" id="IPR001387">
    <property type="entry name" value="Cro/C1-type_HTH"/>
</dbReference>
<feature type="region of interest" description="Disordered" evidence="1">
    <location>
        <begin position="97"/>
        <end position="119"/>
    </location>
</feature>
<reference evidence="4" key="1">
    <citation type="journal article" date="2019" name="Int. J. Syst. Evol. Microbiol.">
        <title>The Global Catalogue of Microorganisms (GCM) 10K type strain sequencing project: providing services to taxonomists for standard genome sequencing and annotation.</title>
        <authorList>
            <consortium name="The Broad Institute Genomics Platform"/>
            <consortium name="The Broad Institute Genome Sequencing Center for Infectious Disease"/>
            <person name="Wu L."/>
            <person name="Ma J."/>
        </authorList>
    </citation>
    <scope>NUCLEOTIDE SEQUENCE [LARGE SCALE GENOMIC DNA]</scope>
    <source>
        <strain evidence="4">JCM 17342</strain>
    </source>
</reference>
<evidence type="ECO:0000256" key="1">
    <source>
        <dbReference type="SAM" id="MobiDB-lite"/>
    </source>
</evidence>
<dbReference type="InterPro" id="IPR011990">
    <property type="entry name" value="TPR-like_helical_dom_sf"/>
</dbReference>
<dbReference type="PANTHER" id="PTHR47691:SF3">
    <property type="entry name" value="HTH-TYPE TRANSCRIPTIONAL REGULATOR RV0890C-RELATED"/>
    <property type="match status" value="1"/>
</dbReference>
<dbReference type="InterPro" id="IPR019734">
    <property type="entry name" value="TPR_rpt"/>
</dbReference>
<accession>A0ABP7U3N6</accession>
<dbReference type="Gene3D" id="1.25.40.10">
    <property type="entry name" value="Tetratricopeptide repeat domain"/>
    <property type="match status" value="1"/>
</dbReference>
<dbReference type="PANTHER" id="PTHR47691">
    <property type="entry name" value="REGULATOR-RELATED"/>
    <property type="match status" value="1"/>
</dbReference>
<dbReference type="SUPFAM" id="SSF48452">
    <property type="entry name" value="TPR-like"/>
    <property type="match status" value="1"/>
</dbReference>
<gene>
    <name evidence="3" type="ORF">GCM10022247_71470</name>
</gene>
<dbReference type="CDD" id="cd00093">
    <property type="entry name" value="HTH_XRE"/>
    <property type="match status" value="1"/>
</dbReference>
<name>A0ABP7U3N6_9PSEU</name>
<dbReference type="EMBL" id="BAABAL010000026">
    <property type="protein sequence ID" value="GAA4035569.1"/>
    <property type="molecule type" value="Genomic_DNA"/>
</dbReference>
<dbReference type="SMART" id="SM00530">
    <property type="entry name" value="HTH_XRE"/>
    <property type="match status" value="1"/>
</dbReference>
<dbReference type="SMART" id="SM00028">
    <property type="entry name" value="TPR"/>
    <property type="match status" value="4"/>
</dbReference>
<evidence type="ECO:0000259" key="2">
    <source>
        <dbReference type="PROSITE" id="PS50943"/>
    </source>
</evidence>
<dbReference type="RefSeq" id="WP_344885407.1">
    <property type="nucleotide sequence ID" value="NZ_BAABAL010000026.1"/>
</dbReference>
<dbReference type="SUPFAM" id="SSF52540">
    <property type="entry name" value="P-loop containing nucleoside triphosphate hydrolases"/>
    <property type="match status" value="1"/>
</dbReference>
<dbReference type="InterPro" id="IPR010982">
    <property type="entry name" value="Lambda_DNA-bd_dom_sf"/>
</dbReference>
<feature type="domain" description="HTH cro/C1-type" evidence="2">
    <location>
        <begin position="19"/>
        <end position="66"/>
    </location>
</feature>
<organism evidence="3 4">
    <name type="scientific">Allokutzneria multivorans</name>
    <dbReference type="NCBI Taxonomy" id="1142134"/>
    <lineage>
        <taxon>Bacteria</taxon>
        <taxon>Bacillati</taxon>
        <taxon>Actinomycetota</taxon>
        <taxon>Actinomycetes</taxon>
        <taxon>Pseudonocardiales</taxon>
        <taxon>Pseudonocardiaceae</taxon>
        <taxon>Allokutzneria</taxon>
    </lineage>
</organism>
<dbReference type="SUPFAM" id="SSF47413">
    <property type="entry name" value="lambda repressor-like DNA-binding domains"/>
    <property type="match status" value="1"/>
</dbReference>
<dbReference type="Pfam" id="PF13424">
    <property type="entry name" value="TPR_12"/>
    <property type="match status" value="1"/>
</dbReference>
<dbReference type="Proteomes" id="UP001501747">
    <property type="component" value="Unassembled WGS sequence"/>
</dbReference>
<dbReference type="InterPro" id="IPR027417">
    <property type="entry name" value="P-loop_NTPase"/>
</dbReference>
<evidence type="ECO:0000313" key="3">
    <source>
        <dbReference type="EMBL" id="GAA4035569.1"/>
    </source>
</evidence>
<proteinExistence type="predicted"/>
<dbReference type="PROSITE" id="PS50943">
    <property type="entry name" value="HTH_CROC1"/>
    <property type="match status" value="1"/>
</dbReference>
<comment type="caution">
    <text evidence="3">The sequence shown here is derived from an EMBL/GenBank/DDBJ whole genome shotgun (WGS) entry which is preliminary data.</text>
</comment>
<sequence length="741" mass="79185">MISGSFQDDTSLVELGAALRRLRTDSGLSLRGLARSIGLNAHSALADYERGRRMIPENLLPRFAAAVGDTDGAIAASLAALRERAAADLAELAEQRHAVAERDTAPAGPAPVPAPSAAVPPAPADFVGRLAELERLREVLTGGALVVLSGPPGAGKSSLAARAATEAAADFPDGAILLDLCDPNPTEAMRKALRACGIADRALPSDVDELGSLYRAVLATRRMLVVIDGAAHEDQALPLLASSPGSALLVTSRGPLHGLDTARAVHRCRIGPLTEDDAVDLVAAVLGRSRVDAEPAAARRMAALCDRWPLALRIAAARLVDWPGGLLADAVTELEREHARHAWLPVDSRAVRGVLEVSYRQLDEPARRLLRRLALAPGGCFTVETAAVALGESLRSVRRELDRLHRAGFLRPAATEGRSRMHVLVRGFARSRAEQDEPARQEVELRLLHALLETAADAAGWLDPTAQHDRESAFGGIREAVRWLDAERTAILAAAEKGCHLDPGWGLVGLLRQISWYYRLRCAWPDLRTLAQLALEQAQLQQDTEDKAHALAALSLAAAKTGQPDTARELAETAAGLAHGDTIAGAEVAALDCLGRALLALNRPDAARQALARAVSLRGDWWQHAVCSSRLGVVLAKLGEPARGLELQRHALTLFDGHGDDRGAARTRLRLGFVLVELDRHAEAVEQYDRACVTFERFGDTWSQAGALREVGNGRLVLGEDERAAADLRRADALFAAQGCR</sequence>
<evidence type="ECO:0000313" key="4">
    <source>
        <dbReference type="Proteomes" id="UP001501747"/>
    </source>
</evidence>
<feature type="compositionally biased region" description="Pro residues" evidence="1">
    <location>
        <begin position="108"/>
        <end position="119"/>
    </location>
</feature>
<dbReference type="Gene3D" id="1.10.260.40">
    <property type="entry name" value="lambda repressor-like DNA-binding domains"/>
    <property type="match status" value="1"/>
</dbReference>
<protein>
    <recommendedName>
        <fullName evidence="2">HTH cro/C1-type domain-containing protein</fullName>
    </recommendedName>
</protein>
<dbReference type="Pfam" id="PF13560">
    <property type="entry name" value="HTH_31"/>
    <property type="match status" value="1"/>
</dbReference>